<dbReference type="Proteomes" id="UP000604046">
    <property type="component" value="Unassembled WGS sequence"/>
</dbReference>
<sequence length="1011" mass="114150">MLAEMCDVQTRDWVHDFRQLLAEGLPGPLELFEFLVEFDAYNAANPHSNNFEANVVGMCDAFWEHFHCRCDDQLSPVFWLHFLCKMMEYWLGFLQNANGVSSIKRAIAIAWTRLGTKADVADVSKHDAKLLLFRRHWAALESIVSIMGLCRVGLKRRAQPFRGSAQYGGCQRCLASFMIRMHHAALFMQCCSNHGRKFSFTVCYSTVAEADCKFEAERHFMVKVFDMMFGQSPEARLNAIAGQAATVFAVLYQVSLVIPDQRFGWKDFLDYGRDVLLRAPCGSLEALREHKVSLPPLDHKPDTLQSLLGSYSLRDSVQLARLFAMDAGDMIGRLAHHAYVRQEREEDDWPASFRDVLSLSAEVPAKGLSQWMSIIFHKHFARDLVKLLGLFVPVGHSDKITSALDQLFASGMGEIPVDIASMCDFVLAHSDHWISVWLLSNIGCIKFANICGWCDLVPLVGAVLDANWGDFEDPGPMWAVKVLCSAQQALWSRGRPDGAEYLTALLQLPLASTRLMLTKEQALTEAQEDCFRELLHRVVPPLSQMMGFSRVLAVQESADTKCVLLLDVHAVYTHAAKESISAEWANSFGAWYVHAVAMASLRSTYPMLCVEHGVHAYEIAEQLLKYFDQEIKRSGAFMLLILVRCLAPVLTHFDLESSVDIESFPDTFDSLRAVLCFHNQLLDTNCDRVSEPFWAEMWQPLMQFCQCAKRVLAQDPGDITAERAQQLARSQRMWVRVQAVLRDSEGWQAATDIFDRSEFDGKQSELVHLHKVLHWLAEHDIYGCAELAQEINLQGSHLTLRELQSHLRLVRQELQPLGSRLTLLEHFVDNESLFFNAAVGVQARDQPGNDMADAELWISEADRQIKALLANEIRLQDAKVFIDMTRQVSILDELAKITSYPGYATTTTELPATIQQALELVQYAVSAHVVADVAISFGLVPADDADIRYIERQAQHRPNRALKEAPQEYEMLARLFKCAEGSLQDIHFGLIAKFRECPCPSCHVRVAQSRM</sequence>
<reference evidence="1" key="1">
    <citation type="submission" date="2021-02" db="EMBL/GenBank/DDBJ databases">
        <authorList>
            <person name="Dougan E. K."/>
            <person name="Rhodes N."/>
            <person name="Thang M."/>
            <person name="Chan C."/>
        </authorList>
    </citation>
    <scope>NUCLEOTIDE SEQUENCE</scope>
</reference>
<dbReference type="EMBL" id="CAJNDS010002608">
    <property type="protein sequence ID" value="CAE7543492.1"/>
    <property type="molecule type" value="Genomic_DNA"/>
</dbReference>
<evidence type="ECO:0000313" key="2">
    <source>
        <dbReference type="Proteomes" id="UP000604046"/>
    </source>
</evidence>
<proteinExistence type="predicted"/>
<comment type="caution">
    <text evidence="1">The sequence shown here is derived from an EMBL/GenBank/DDBJ whole genome shotgun (WGS) entry which is preliminary data.</text>
</comment>
<name>A0A812TXS7_9DINO</name>
<evidence type="ECO:0000313" key="1">
    <source>
        <dbReference type="EMBL" id="CAE7543492.1"/>
    </source>
</evidence>
<dbReference type="AlphaFoldDB" id="A0A812TXS7"/>
<gene>
    <name evidence="1" type="ORF">SNAT2548_LOCUS30478</name>
</gene>
<keyword evidence="2" id="KW-1185">Reference proteome</keyword>
<accession>A0A812TXS7</accession>
<organism evidence="1 2">
    <name type="scientific">Symbiodinium natans</name>
    <dbReference type="NCBI Taxonomy" id="878477"/>
    <lineage>
        <taxon>Eukaryota</taxon>
        <taxon>Sar</taxon>
        <taxon>Alveolata</taxon>
        <taxon>Dinophyceae</taxon>
        <taxon>Suessiales</taxon>
        <taxon>Symbiodiniaceae</taxon>
        <taxon>Symbiodinium</taxon>
    </lineage>
</organism>
<protein>
    <submittedName>
        <fullName evidence="1">Uncharacterized protein</fullName>
    </submittedName>
</protein>